<sequence>MAAEPLEVYGPSFSQMTSSQLCDDGDDMPYNGDGVVHDMKEEDTEGISSEKWQVLFDFLTAFYEACLVVVSAFEEKGPVHQHFGPFHGFIRTNVQAAVMDAPAQVQHFTGNIENPTKFSLKSGQFYLSKPIDFEVDGTPRPITLIEGRLCNLEYPSPRYTAVTKQIQWEEGQAVFSVKNLASVSYTSDGSLPEPIDFLEEWSTENLKGNILVATGIVGLSVKYFKTIVIWKGATCQFYKDFCEWRLVGNPPRQGRRWHDTKEMEGFKFTLMHVCRLLLVVENQIALEKSGIDKLEVDDGGFVCSELRVSADDIISGKTVALPEVFLQCYFYAYVYGNIETSMDANLDGANQKFVEKPNRKE</sequence>
<keyword evidence="2" id="KW-1185">Reference proteome</keyword>
<dbReference type="SUPFAM" id="SSF64484">
    <property type="entry name" value="beta and beta-prime subunits of DNA dependent RNA-polymerase"/>
    <property type="match status" value="1"/>
</dbReference>
<organism evidence="3">
    <name type="scientific">Angiostrongylus costaricensis</name>
    <name type="common">Nematode worm</name>
    <dbReference type="NCBI Taxonomy" id="334426"/>
    <lineage>
        <taxon>Eukaryota</taxon>
        <taxon>Metazoa</taxon>
        <taxon>Ecdysozoa</taxon>
        <taxon>Nematoda</taxon>
        <taxon>Chromadorea</taxon>
        <taxon>Rhabditida</taxon>
        <taxon>Rhabditina</taxon>
        <taxon>Rhabditomorpha</taxon>
        <taxon>Strongyloidea</taxon>
        <taxon>Metastrongylidae</taxon>
        <taxon>Angiostrongylus</taxon>
    </lineage>
</organism>
<reference evidence="1 2" key="2">
    <citation type="submission" date="2018-11" db="EMBL/GenBank/DDBJ databases">
        <authorList>
            <consortium name="Pathogen Informatics"/>
        </authorList>
    </citation>
    <scope>NUCLEOTIDE SEQUENCE [LARGE SCALE GENOMIC DNA]</scope>
    <source>
        <strain evidence="1 2">Costa Rica</strain>
    </source>
</reference>
<dbReference type="Proteomes" id="UP000267027">
    <property type="component" value="Unassembled WGS sequence"/>
</dbReference>
<reference evidence="3" key="1">
    <citation type="submission" date="2017-02" db="UniProtKB">
        <authorList>
            <consortium name="WormBaseParasite"/>
        </authorList>
    </citation>
    <scope>IDENTIFICATION</scope>
</reference>
<evidence type="ECO:0000313" key="2">
    <source>
        <dbReference type="Proteomes" id="UP000267027"/>
    </source>
</evidence>
<evidence type="ECO:0000313" key="3">
    <source>
        <dbReference type="WBParaSite" id="ACOC_0001070301-mRNA-1"/>
    </source>
</evidence>
<dbReference type="EMBL" id="UYYA01004528">
    <property type="protein sequence ID" value="VDM62289.1"/>
    <property type="molecule type" value="Genomic_DNA"/>
</dbReference>
<protein>
    <submittedName>
        <fullName evidence="3">DNA-directed RNA polymerase</fullName>
    </submittedName>
</protein>
<dbReference type="STRING" id="334426.A0A0R3PWW9"/>
<proteinExistence type="predicted"/>
<dbReference type="AlphaFoldDB" id="A0A0R3PWW9"/>
<evidence type="ECO:0000313" key="1">
    <source>
        <dbReference type="EMBL" id="VDM62289.1"/>
    </source>
</evidence>
<accession>A0A0R3PWW9</accession>
<name>A0A0R3PWW9_ANGCS</name>
<dbReference type="WBParaSite" id="ACOC_0001070301-mRNA-1">
    <property type="protein sequence ID" value="ACOC_0001070301-mRNA-1"/>
    <property type="gene ID" value="ACOC_0001070301"/>
</dbReference>
<gene>
    <name evidence="1" type="ORF">ACOC_LOCUS10704</name>
</gene>